<evidence type="ECO:0000313" key="3">
    <source>
        <dbReference type="EMBL" id="RNI22702.1"/>
    </source>
</evidence>
<dbReference type="AlphaFoldDB" id="A0A3M9MAW0"/>
<reference evidence="3 4" key="1">
    <citation type="submission" date="2018-11" db="EMBL/GenBank/DDBJ databases">
        <title>Rufibacter latericius sp. nov., isolated from water in Baiyang Lake.</title>
        <authorList>
            <person name="Yang Y."/>
        </authorList>
    </citation>
    <scope>NUCLEOTIDE SEQUENCE [LARGE SCALE GENOMIC DNA]</scope>
    <source>
        <strain evidence="3 4">R-22-1c-1</strain>
    </source>
</reference>
<feature type="domain" description="CHRD" evidence="2">
    <location>
        <begin position="69"/>
        <end position="187"/>
    </location>
</feature>
<dbReference type="Proteomes" id="UP000272117">
    <property type="component" value="Unassembled WGS sequence"/>
</dbReference>
<dbReference type="SMART" id="SM00754">
    <property type="entry name" value="CHRD"/>
    <property type="match status" value="1"/>
</dbReference>
<comment type="caution">
    <text evidence="3">The sequence shown here is derived from an EMBL/GenBank/DDBJ whole genome shotgun (WGS) entry which is preliminary data.</text>
</comment>
<evidence type="ECO:0000313" key="4">
    <source>
        <dbReference type="Proteomes" id="UP000272117"/>
    </source>
</evidence>
<dbReference type="InterPro" id="IPR010895">
    <property type="entry name" value="CHRD"/>
</dbReference>
<proteinExistence type="predicted"/>
<dbReference type="Pfam" id="PF07452">
    <property type="entry name" value="CHRD"/>
    <property type="match status" value="1"/>
</dbReference>
<sequence>MIFLAAHVKSAGWYVFAFTFQTIVSLNLNINLMKTRDKIFRLAVGLFFTLSFVMSSCSSDDDGDQPSNIVQLQNSTLTSDQEEVPNGSTATGTFTGTYDRNTKIITYSLSWNGITPTNMHFHKGELKKSGPVVIPIGQAPYTSPITNAQTRMLTNAEEADMLAGLWYVNVHSAANPGGEIRGQVRPQ</sequence>
<dbReference type="EMBL" id="RJJD01000021">
    <property type="protein sequence ID" value="RNI22702.1"/>
    <property type="molecule type" value="Genomic_DNA"/>
</dbReference>
<feature type="transmembrane region" description="Helical" evidence="1">
    <location>
        <begin position="12"/>
        <end position="32"/>
    </location>
</feature>
<dbReference type="PROSITE" id="PS50933">
    <property type="entry name" value="CHRD"/>
    <property type="match status" value="1"/>
</dbReference>
<keyword evidence="1" id="KW-1133">Transmembrane helix</keyword>
<protein>
    <submittedName>
        <fullName evidence="3">CHRD domain-containing protein</fullName>
    </submittedName>
</protein>
<accession>A0A3M9MAW0</accession>
<gene>
    <name evidence="3" type="ORF">EFB08_21660</name>
</gene>
<keyword evidence="1" id="KW-0812">Transmembrane</keyword>
<evidence type="ECO:0000259" key="2">
    <source>
        <dbReference type="PROSITE" id="PS50933"/>
    </source>
</evidence>
<keyword evidence="4" id="KW-1185">Reference proteome</keyword>
<dbReference type="OrthoDB" id="571052at2"/>
<name>A0A3M9MAW0_9BACT</name>
<organism evidence="3 4">
    <name type="scientific">Rufibacter latericius</name>
    <dbReference type="NCBI Taxonomy" id="2487040"/>
    <lineage>
        <taxon>Bacteria</taxon>
        <taxon>Pseudomonadati</taxon>
        <taxon>Bacteroidota</taxon>
        <taxon>Cytophagia</taxon>
        <taxon>Cytophagales</taxon>
        <taxon>Hymenobacteraceae</taxon>
        <taxon>Rufibacter</taxon>
    </lineage>
</organism>
<evidence type="ECO:0000256" key="1">
    <source>
        <dbReference type="SAM" id="Phobius"/>
    </source>
</evidence>
<keyword evidence="1" id="KW-0472">Membrane</keyword>